<dbReference type="PANTHER" id="PTHR21494">
    <property type="entry name" value="ACTIVATING SIGNAL COINTEGRATOR 1 COMPLEX SUBUNIT 2 ASC-1 COMPLEX SUBUNIT P100"/>
    <property type="match status" value="1"/>
</dbReference>
<gene>
    <name evidence="3" type="ORF">HERILL_LOCUS14168</name>
</gene>
<evidence type="ECO:0000259" key="2">
    <source>
        <dbReference type="PROSITE" id="PS51140"/>
    </source>
</evidence>
<dbReference type="GO" id="GO:0043130">
    <property type="term" value="F:ubiquitin binding"/>
    <property type="evidence" value="ECO:0007669"/>
    <property type="project" value="InterPro"/>
</dbReference>
<name>A0A7R8V490_HERIL</name>
<dbReference type="SMART" id="SM00546">
    <property type="entry name" value="CUE"/>
    <property type="match status" value="1"/>
</dbReference>
<dbReference type="CDD" id="cd14364">
    <property type="entry name" value="CUE_ASCC2"/>
    <property type="match status" value="1"/>
</dbReference>
<protein>
    <recommendedName>
        <fullName evidence="2">CUE domain-containing protein</fullName>
    </recommendedName>
</protein>
<feature type="region of interest" description="Disordered" evidence="1">
    <location>
        <begin position="599"/>
        <end position="709"/>
    </location>
</feature>
<feature type="compositionally biased region" description="Acidic residues" evidence="1">
    <location>
        <begin position="601"/>
        <end position="612"/>
    </location>
</feature>
<evidence type="ECO:0000313" key="3">
    <source>
        <dbReference type="EMBL" id="CAD7091767.1"/>
    </source>
</evidence>
<dbReference type="SUPFAM" id="SSF46934">
    <property type="entry name" value="UBA-like"/>
    <property type="match status" value="1"/>
</dbReference>
<dbReference type="PANTHER" id="PTHR21494:SF0">
    <property type="entry name" value="ACTIVATING SIGNAL COINTEGRATOR 1 COMPLEX SUBUNIT 2"/>
    <property type="match status" value="1"/>
</dbReference>
<dbReference type="FunCoup" id="A0A7R8V490">
    <property type="interactions" value="302"/>
</dbReference>
<dbReference type="EMBL" id="LR899013">
    <property type="protein sequence ID" value="CAD7091767.1"/>
    <property type="molecule type" value="Genomic_DNA"/>
</dbReference>
<sequence>MVCKVDFQNPEGLPLHELHFLIKENGVQLKVPALNNRWVKPRCYTKFHGIPLENGKLSNQVLIDEWLHEAEWFCKDLEQLLGLEHFRFWSTLVYDPKSVELIISFLQEAIPHYIPVNSICCDDNVVSLYTKILDKVLKILCRMITNKESETEWIRKQDLGKMLYSKFIISVPMMFDIIVAYGRSNINVLTKIIQTIFKIEPKYNEDLKLGLKFLKNAFKTIQGKIENEGREEGTDLPTLFDDLALYSLDCAITVCLLLETYPEARRFCSDLNMDLCIAHFYDTGIPLLYKNISLIDNTSKSIGILNSTRMELLKAFRHIVYMDIDNIIMKPSESLIPAEHFIAILTECLSERTFVVDYQKYFPIGSDIEILQQACKELDLFKVDFVLRAYTSESQSYFVESPEKYSLVDESIEDYSGEPSEIIQVVNNEDFPRKRNITEEVNQVLDLLPHLGDGFIHRVLDRYNSPESAVTAILEGNLPPDLADADQTEVYIPPDIRDQIYLETGNQRLNIYDGDKYDIMTQDNPECIIKTGKGFPGQPKTAKQLLDDKSYVREMKSRYQEYSLVEEDKEYEDEYDDSYEALADSETKSKKMASANNVIADEVDDDESEGELVESKTETDKQTQRDKSRDFCENPADIRARYEARRNMFLQKRPAASETKNVAGSTKGQGQDKSVLANRRKKEANKSSRANHNRKSGASWKRSRGMIPS</sequence>
<evidence type="ECO:0000313" key="4">
    <source>
        <dbReference type="Proteomes" id="UP000594454"/>
    </source>
</evidence>
<feature type="domain" description="CUE" evidence="2">
    <location>
        <begin position="436"/>
        <end position="478"/>
    </location>
</feature>
<dbReference type="OrthoDB" id="5577209at2759"/>
<feature type="compositionally biased region" description="Polar residues" evidence="1">
    <location>
        <begin position="658"/>
        <end position="672"/>
    </location>
</feature>
<dbReference type="InterPro" id="IPR052586">
    <property type="entry name" value="ASCC2"/>
</dbReference>
<keyword evidence="4" id="KW-1185">Reference proteome</keyword>
<dbReference type="Proteomes" id="UP000594454">
    <property type="component" value="Chromosome 5"/>
</dbReference>
<accession>A0A7R8V490</accession>
<proteinExistence type="predicted"/>
<dbReference type="Pfam" id="PF02845">
    <property type="entry name" value="CUE"/>
    <property type="match status" value="1"/>
</dbReference>
<dbReference type="Gene3D" id="1.10.8.10">
    <property type="entry name" value="DNA helicase RuvA subunit, C-terminal domain"/>
    <property type="match status" value="1"/>
</dbReference>
<dbReference type="InterPro" id="IPR009060">
    <property type="entry name" value="UBA-like_sf"/>
</dbReference>
<feature type="compositionally biased region" description="Basic residues" evidence="1">
    <location>
        <begin position="678"/>
        <end position="695"/>
    </location>
</feature>
<dbReference type="OMA" id="LSQHEFW"/>
<dbReference type="InterPro" id="IPR041800">
    <property type="entry name" value="ASCC2_CUE"/>
</dbReference>
<dbReference type="GO" id="GO:0006355">
    <property type="term" value="P:regulation of DNA-templated transcription"/>
    <property type="evidence" value="ECO:0007669"/>
    <property type="project" value="TreeGrafter"/>
</dbReference>
<dbReference type="PROSITE" id="PS51140">
    <property type="entry name" value="CUE"/>
    <property type="match status" value="1"/>
</dbReference>
<organism evidence="3 4">
    <name type="scientific">Hermetia illucens</name>
    <name type="common">Black soldier fly</name>
    <dbReference type="NCBI Taxonomy" id="343691"/>
    <lineage>
        <taxon>Eukaryota</taxon>
        <taxon>Metazoa</taxon>
        <taxon>Ecdysozoa</taxon>
        <taxon>Arthropoda</taxon>
        <taxon>Hexapoda</taxon>
        <taxon>Insecta</taxon>
        <taxon>Pterygota</taxon>
        <taxon>Neoptera</taxon>
        <taxon>Endopterygota</taxon>
        <taxon>Diptera</taxon>
        <taxon>Brachycera</taxon>
        <taxon>Stratiomyomorpha</taxon>
        <taxon>Stratiomyidae</taxon>
        <taxon>Hermetiinae</taxon>
        <taxon>Hermetia</taxon>
    </lineage>
</organism>
<dbReference type="InParanoid" id="A0A7R8V490"/>
<dbReference type="AlphaFoldDB" id="A0A7R8V490"/>
<feature type="compositionally biased region" description="Basic and acidic residues" evidence="1">
    <location>
        <begin position="613"/>
        <end position="646"/>
    </location>
</feature>
<dbReference type="InterPro" id="IPR003892">
    <property type="entry name" value="CUE"/>
</dbReference>
<reference evidence="3 4" key="1">
    <citation type="submission" date="2020-11" db="EMBL/GenBank/DDBJ databases">
        <authorList>
            <person name="Wallbank WR R."/>
            <person name="Pardo Diaz C."/>
            <person name="Kozak K."/>
            <person name="Martin S."/>
            <person name="Jiggins C."/>
            <person name="Moest M."/>
            <person name="Warren A I."/>
            <person name="Generalovic N T."/>
            <person name="Byers J.R.P. K."/>
            <person name="Montejo-Kovacevich G."/>
            <person name="Yen C E."/>
        </authorList>
    </citation>
    <scope>NUCLEOTIDE SEQUENCE [LARGE SCALE GENOMIC DNA]</scope>
</reference>
<evidence type="ECO:0000256" key="1">
    <source>
        <dbReference type="SAM" id="MobiDB-lite"/>
    </source>
</evidence>